<dbReference type="EMBL" id="CM010721">
    <property type="protein sequence ID" value="RZC71183.1"/>
    <property type="molecule type" value="Genomic_DNA"/>
</dbReference>
<proteinExistence type="predicted"/>
<feature type="region of interest" description="Disordered" evidence="1">
    <location>
        <begin position="71"/>
        <end position="94"/>
    </location>
</feature>
<organism evidence="2 3">
    <name type="scientific">Papaver somniferum</name>
    <name type="common">Opium poppy</name>
    <dbReference type="NCBI Taxonomy" id="3469"/>
    <lineage>
        <taxon>Eukaryota</taxon>
        <taxon>Viridiplantae</taxon>
        <taxon>Streptophyta</taxon>
        <taxon>Embryophyta</taxon>
        <taxon>Tracheophyta</taxon>
        <taxon>Spermatophyta</taxon>
        <taxon>Magnoliopsida</taxon>
        <taxon>Ranunculales</taxon>
        <taxon>Papaveraceae</taxon>
        <taxon>Papaveroideae</taxon>
        <taxon>Papaver</taxon>
    </lineage>
</organism>
<accession>A0A4Y7KCS2</accession>
<gene>
    <name evidence="2" type="ORF">C5167_034387</name>
</gene>
<evidence type="ECO:0000313" key="3">
    <source>
        <dbReference type="Proteomes" id="UP000316621"/>
    </source>
</evidence>
<feature type="compositionally biased region" description="Basic and acidic residues" evidence="1">
    <location>
        <begin position="73"/>
        <end position="94"/>
    </location>
</feature>
<name>A0A4Y7KCS2_PAPSO</name>
<protein>
    <submittedName>
        <fullName evidence="2">Uncharacterized protein</fullName>
    </submittedName>
</protein>
<evidence type="ECO:0000313" key="2">
    <source>
        <dbReference type="EMBL" id="RZC71183.1"/>
    </source>
</evidence>
<dbReference type="Gramene" id="RZC71183">
    <property type="protein sequence ID" value="RZC71183"/>
    <property type="gene ID" value="C5167_034387"/>
</dbReference>
<dbReference type="AlphaFoldDB" id="A0A4Y7KCS2"/>
<keyword evidence="3" id="KW-1185">Reference proteome</keyword>
<dbReference type="Proteomes" id="UP000316621">
    <property type="component" value="Chromosome 7"/>
</dbReference>
<evidence type="ECO:0000256" key="1">
    <source>
        <dbReference type="SAM" id="MobiDB-lite"/>
    </source>
</evidence>
<feature type="region of interest" description="Disordered" evidence="1">
    <location>
        <begin position="1"/>
        <end position="27"/>
    </location>
</feature>
<sequence>MGSNAGPRKRSHVDASVESNQASRSGLRKSLRLTYHAQCCELIQPENGKVAAKEKVNFCLGLRRSPRLIQQAKHQELESSEDKRKRQENECSVY</sequence>
<reference evidence="2 3" key="1">
    <citation type="journal article" date="2018" name="Science">
        <title>The opium poppy genome and morphinan production.</title>
        <authorList>
            <person name="Guo L."/>
            <person name="Winzer T."/>
            <person name="Yang X."/>
            <person name="Li Y."/>
            <person name="Ning Z."/>
            <person name="He Z."/>
            <person name="Teodor R."/>
            <person name="Lu Y."/>
            <person name="Bowser T.A."/>
            <person name="Graham I.A."/>
            <person name="Ye K."/>
        </authorList>
    </citation>
    <scope>NUCLEOTIDE SEQUENCE [LARGE SCALE GENOMIC DNA]</scope>
    <source>
        <strain evidence="3">cv. HN1</strain>
        <tissue evidence="2">Leaves</tissue>
    </source>
</reference>